<dbReference type="RefSeq" id="WP_159397046.1">
    <property type="nucleotide sequence ID" value="NZ_CP012673.1"/>
</dbReference>
<dbReference type="Proteomes" id="UP000238348">
    <property type="component" value="Chromosome"/>
</dbReference>
<evidence type="ECO:0008006" key="3">
    <source>
        <dbReference type="Google" id="ProtNLM"/>
    </source>
</evidence>
<sequence length="202" mass="21880">MERRVLSGITAIAVIASAEVFVSREALAQTNDASNREKAEALNREAAADMAAKKYSTACPKFKEVVALVPGGIGAKLSLAGCYERWGRLASALWAYRLAEQAASAVHDPREATAHAAAVELEAKVARHRVVMPIPVAALPGLKITIDDEIVPPEAWNLWVPIDVGEYKLQVTAKGKDVWTKQVKIHENGFRASSTVQMPRDL</sequence>
<organism evidence="1 2">
    <name type="scientific">Sorangium cellulosum</name>
    <name type="common">Polyangium cellulosum</name>
    <dbReference type="NCBI Taxonomy" id="56"/>
    <lineage>
        <taxon>Bacteria</taxon>
        <taxon>Pseudomonadati</taxon>
        <taxon>Myxococcota</taxon>
        <taxon>Polyangia</taxon>
        <taxon>Polyangiales</taxon>
        <taxon>Polyangiaceae</taxon>
        <taxon>Sorangium</taxon>
    </lineage>
</organism>
<reference evidence="1 2" key="1">
    <citation type="submission" date="2015-09" db="EMBL/GenBank/DDBJ databases">
        <title>Sorangium comparison.</title>
        <authorList>
            <person name="Zaburannyi N."/>
            <person name="Bunk B."/>
            <person name="Overmann J."/>
            <person name="Mueller R."/>
        </authorList>
    </citation>
    <scope>NUCLEOTIDE SEQUENCE [LARGE SCALE GENOMIC DNA]</scope>
    <source>
        <strain evidence="1 2">So ce26</strain>
    </source>
</reference>
<protein>
    <recommendedName>
        <fullName evidence="3">PEGA domain-containing protein</fullName>
    </recommendedName>
</protein>
<dbReference type="OrthoDB" id="5511256at2"/>
<name>A0A2L0ESQ9_SORCE</name>
<dbReference type="AlphaFoldDB" id="A0A2L0ESQ9"/>
<dbReference type="EMBL" id="CP012673">
    <property type="protein sequence ID" value="AUX42336.1"/>
    <property type="molecule type" value="Genomic_DNA"/>
</dbReference>
<evidence type="ECO:0000313" key="2">
    <source>
        <dbReference type="Proteomes" id="UP000238348"/>
    </source>
</evidence>
<dbReference type="SUPFAM" id="SSF48452">
    <property type="entry name" value="TPR-like"/>
    <property type="match status" value="1"/>
</dbReference>
<gene>
    <name evidence="1" type="ORF">SOCE26_037660</name>
</gene>
<dbReference type="Gene3D" id="1.25.40.10">
    <property type="entry name" value="Tetratricopeptide repeat domain"/>
    <property type="match status" value="1"/>
</dbReference>
<proteinExistence type="predicted"/>
<accession>A0A2L0ESQ9</accession>
<evidence type="ECO:0000313" key="1">
    <source>
        <dbReference type="EMBL" id="AUX42336.1"/>
    </source>
</evidence>
<dbReference type="InterPro" id="IPR011990">
    <property type="entry name" value="TPR-like_helical_dom_sf"/>
</dbReference>